<dbReference type="PANTHER" id="PTHR31057">
    <property type="entry name" value="E3 UFM1-PROTEIN LIGASE 1"/>
    <property type="match status" value="1"/>
</dbReference>
<comment type="caution">
    <text evidence="2">The sequence shown here is derived from an EMBL/GenBank/DDBJ whole genome shotgun (WGS) entry which is preliminary data.</text>
</comment>
<evidence type="ECO:0000313" key="2">
    <source>
        <dbReference type="EMBL" id="KAH3726963.1"/>
    </source>
</evidence>
<dbReference type="Proteomes" id="UP000828390">
    <property type="component" value="Unassembled WGS sequence"/>
</dbReference>
<protein>
    <recommendedName>
        <fullName evidence="1">E3 UFM1-protein ligase 1-like N-terminal domain-containing protein</fullName>
    </recommendedName>
</protein>
<evidence type="ECO:0000313" key="4">
    <source>
        <dbReference type="Proteomes" id="UP000828390"/>
    </source>
</evidence>
<dbReference type="EMBL" id="JAIWYP010000012">
    <property type="protein sequence ID" value="KAH3726963.1"/>
    <property type="molecule type" value="Genomic_DNA"/>
</dbReference>
<dbReference type="Pfam" id="PF09743">
    <property type="entry name" value="E3_UFM1_ligase"/>
    <property type="match status" value="1"/>
</dbReference>
<evidence type="ECO:0000313" key="3">
    <source>
        <dbReference type="EMBL" id="KAH3737383.1"/>
    </source>
</evidence>
<organism evidence="2 4">
    <name type="scientific">Dreissena polymorpha</name>
    <name type="common">Zebra mussel</name>
    <name type="synonym">Mytilus polymorpha</name>
    <dbReference type="NCBI Taxonomy" id="45954"/>
    <lineage>
        <taxon>Eukaryota</taxon>
        <taxon>Metazoa</taxon>
        <taxon>Spiralia</taxon>
        <taxon>Lophotrochozoa</taxon>
        <taxon>Mollusca</taxon>
        <taxon>Bivalvia</taxon>
        <taxon>Autobranchia</taxon>
        <taxon>Heteroconchia</taxon>
        <taxon>Euheterodonta</taxon>
        <taxon>Imparidentia</taxon>
        <taxon>Neoheterodontei</taxon>
        <taxon>Myida</taxon>
        <taxon>Dreissenoidea</taxon>
        <taxon>Dreissenidae</taxon>
        <taxon>Dreissena</taxon>
    </lineage>
</organism>
<dbReference type="InterPro" id="IPR056579">
    <property type="entry name" value="Ufl1_N"/>
</dbReference>
<dbReference type="InterPro" id="IPR018611">
    <property type="entry name" value="Ufl1"/>
</dbReference>
<dbReference type="AlphaFoldDB" id="A0A9D4CKD1"/>
<dbReference type="GO" id="GO:0032434">
    <property type="term" value="P:regulation of proteasomal ubiquitin-dependent protein catabolic process"/>
    <property type="evidence" value="ECO:0007669"/>
    <property type="project" value="TreeGrafter"/>
</dbReference>
<name>A0A9D4CKD1_DREPO</name>
<proteinExistence type="predicted"/>
<sequence>MFSGRINLVELSQVLNVDFSHVEGKATEVVYQDSSLSLVLGQLIHRSVLL</sequence>
<evidence type="ECO:0000259" key="1">
    <source>
        <dbReference type="Pfam" id="PF09743"/>
    </source>
</evidence>
<dbReference type="EMBL" id="JAIWYP010000011">
    <property type="protein sequence ID" value="KAH3737383.1"/>
    <property type="molecule type" value="Genomic_DNA"/>
</dbReference>
<keyword evidence="4" id="KW-1185">Reference proteome</keyword>
<dbReference type="GO" id="GO:0034976">
    <property type="term" value="P:response to endoplasmic reticulum stress"/>
    <property type="evidence" value="ECO:0007669"/>
    <property type="project" value="TreeGrafter"/>
</dbReference>
<dbReference type="PANTHER" id="PTHR31057:SF0">
    <property type="entry name" value="E3 UFM1-PROTEIN LIGASE 1"/>
    <property type="match status" value="1"/>
</dbReference>
<reference evidence="2" key="1">
    <citation type="journal article" date="2019" name="bioRxiv">
        <title>The Genome of the Zebra Mussel, Dreissena polymorpha: A Resource for Invasive Species Research.</title>
        <authorList>
            <person name="McCartney M.A."/>
            <person name="Auch B."/>
            <person name="Kono T."/>
            <person name="Mallez S."/>
            <person name="Zhang Y."/>
            <person name="Obille A."/>
            <person name="Becker A."/>
            <person name="Abrahante J.E."/>
            <person name="Garbe J."/>
            <person name="Badalamenti J.P."/>
            <person name="Herman A."/>
            <person name="Mangelson H."/>
            <person name="Liachko I."/>
            <person name="Sullivan S."/>
            <person name="Sone E.D."/>
            <person name="Koren S."/>
            <person name="Silverstein K.A.T."/>
            <person name="Beckman K.B."/>
            <person name="Gohl D.M."/>
        </authorList>
    </citation>
    <scope>NUCLEOTIDE SEQUENCE</scope>
    <source>
        <strain evidence="2">Duluth1</strain>
        <tissue evidence="2">Whole animal</tissue>
    </source>
</reference>
<dbReference type="GO" id="GO:1990592">
    <property type="term" value="P:protein K69-linked ufmylation"/>
    <property type="evidence" value="ECO:0007669"/>
    <property type="project" value="TreeGrafter"/>
</dbReference>
<feature type="domain" description="E3 UFM1-protein ligase 1-like N-terminal" evidence="1">
    <location>
        <begin position="3"/>
        <end position="47"/>
    </location>
</feature>
<gene>
    <name evidence="3" type="ORF">DPMN_043975</name>
    <name evidence="2" type="ORF">DPMN_052844</name>
</gene>
<accession>A0A9D4CKD1</accession>
<dbReference type="GO" id="GO:0005789">
    <property type="term" value="C:endoplasmic reticulum membrane"/>
    <property type="evidence" value="ECO:0007669"/>
    <property type="project" value="TreeGrafter"/>
</dbReference>
<dbReference type="GO" id="GO:0061666">
    <property type="term" value="F:UFM1 ligase activity"/>
    <property type="evidence" value="ECO:0007669"/>
    <property type="project" value="InterPro"/>
</dbReference>
<reference evidence="2" key="2">
    <citation type="submission" date="2020-11" db="EMBL/GenBank/DDBJ databases">
        <authorList>
            <person name="McCartney M.A."/>
            <person name="Auch B."/>
            <person name="Kono T."/>
            <person name="Mallez S."/>
            <person name="Becker A."/>
            <person name="Gohl D.M."/>
            <person name="Silverstein K.A.T."/>
            <person name="Koren S."/>
            <person name="Bechman K.B."/>
            <person name="Herman A."/>
            <person name="Abrahante J.E."/>
            <person name="Garbe J."/>
        </authorList>
    </citation>
    <scope>NUCLEOTIDE SEQUENCE</scope>
    <source>
        <strain evidence="2">Duluth1</strain>
        <tissue evidence="2">Whole animal</tissue>
    </source>
</reference>